<dbReference type="OrthoDB" id="2104723at2759"/>
<keyword evidence="5" id="KW-0808">Transferase</keyword>
<organism evidence="10 11">
    <name type="scientific">Schizosaccharomyces japonicus (strain yFS275 / FY16936)</name>
    <name type="common">Fission yeast</name>
    <dbReference type="NCBI Taxonomy" id="402676"/>
    <lineage>
        <taxon>Eukaryota</taxon>
        <taxon>Fungi</taxon>
        <taxon>Dikarya</taxon>
        <taxon>Ascomycota</taxon>
        <taxon>Taphrinomycotina</taxon>
        <taxon>Schizosaccharomycetes</taxon>
        <taxon>Schizosaccharomycetales</taxon>
        <taxon>Schizosaccharomycetaceae</taxon>
        <taxon>Schizosaccharomyces</taxon>
    </lineage>
</organism>
<evidence type="ECO:0000313" key="10">
    <source>
        <dbReference type="EMBL" id="EEB06340.1"/>
    </source>
</evidence>
<dbReference type="STRING" id="402676.B6JXS2"/>
<dbReference type="RefSeq" id="XP_002172633.1">
    <property type="nucleotide sequence ID" value="XM_002172597.2"/>
</dbReference>
<dbReference type="Pfam" id="PF08543">
    <property type="entry name" value="Phos_pyr_kin"/>
    <property type="match status" value="1"/>
</dbReference>
<dbReference type="EMBL" id="KE651168">
    <property type="protein sequence ID" value="EEB06340.1"/>
    <property type="molecule type" value="Genomic_DNA"/>
</dbReference>
<gene>
    <name evidence="10" type="ORF">SJAG_01383</name>
</gene>
<dbReference type="GO" id="GO:0008478">
    <property type="term" value="F:pyridoxal kinase activity"/>
    <property type="evidence" value="ECO:0000318"/>
    <property type="project" value="GO_Central"/>
</dbReference>
<dbReference type="InterPro" id="IPR029056">
    <property type="entry name" value="Ribokinase-like"/>
</dbReference>
<protein>
    <recommendedName>
        <fullName evidence="3">pyridoxal kinase</fullName>
        <ecNumber evidence="3">2.7.1.35</ecNumber>
    </recommendedName>
</protein>
<keyword evidence="11" id="KW-1185">Reference proteome</keyword>
<evidence type="ECO:0000256" key="4">
    <source>
        <dbReference type="ARBA" id="ARBA00022490"/>
    </source>
</evidence>
<name>B6JXS2_SCHJY</name>
<evidence type="ECO:0000256" key="1">
    <source>
        <dbReference type="ARBA" id="ARBA00004496"/>
    </source>
</evidence>
<keyword evidence="8" id="KW-0067">ATP-binding</keyword>
<evidence type="ECO:0000256" key="7">
    <source>
        <dbReference type="ARBA" id="ARBA00022777"/>
    </source>
</evidence>
<proteinExistence type="inferred from homology"/>
<evidence type="ECO:0000313" key="11">
    <source>
        <dbReference type="Proteomes" id="UP000001744"/>
    </source>
</evidence>
<evidence type="ECO:0000256" key="3">
    <source>
        <dbReference type="ARBA" id="ARBA00012104"/>
    </source>
</evidence>
<dbReference type="VEuPathDB" id="FungiDB:SJAG_01383"/>
<comment type="subcellular location">
    <subcellularLocation>
        <location evidence="1">Cytoplasm</location>
    </subcellularLocation>
</comment>
<dbReference type="EC" id="2.7.1.35" evidence="3"/>
<evidence type="ECO:0000256" key="6">
    <source>
        <dbReference type="ARBA" id="ARBA00022741"/>
    </source>
</evidence>
<dbReference type="CDD" id="cd01173">
    <property type="entry name" value="pyridoxal_pyridoxamine_kinase"/>
    <property type="match status" value="1"/>
</dbReference>
<dbReference type="NCBIfam" id="TIGR00687">
    <property type="entry name" value="pyridox_kin"/>
    <property type="match status" value="1"/>
</dbReference>
<dbReference type="OMA" id="HTQYGQW"/>
<dbReference type="JaponicusDB" id="SJAG_01383"/>
<dbReference type="InterPro" id="IPR004625">
    <property type="entry name" value="PyrdxlKinase"/>
</dbReference>
<dbReference type="GO" id="GO:0005524">
    <property type="term" value="F:ATP binding"/>
    <property type="evidence" value="ECO:0007669"/>
    <property type="project" value="UniProtKB-KW"/>
</dbReference>
<dbReference type="GO" id="GO:0005829">
    <property type="term" value="C:cytosol"/>
    <property type="evidence" value="ECO:0000318"/>
    <property type="project" value="GO_Central"/>
</dbReference>
<dbReference type="Gene3D" id="3.40.1190.20">
    <property type="match status" value="1"/>
</dbReference>
<sequence length="310" mass="34353">MTTKRLLCIQSSVCHGYVGSRSATFPLQLLGWDVDVIPTVELSTHAGYPVVYGRKVEPDQIADLYTGIAKANPSGFDCLLTGYARGKLGVQVIFDTAKQVKQSKPDTFWVLDPVMGDNGKLYVEQDVIPIYKEMLPYADLITPNAFEAEILADVKITSLDSAAQCAKTLHRLYKMKFVVITSFTTSDSEKEGSLYTLCSYSENDQHFEAYSFKVPIIKGLFRGTGDLLTALLASYMGDPKRENHEGLFLATSTAKALSSVHAVIRYTAERMKALGLKGVHPSETELCLIQCQNELKNPPHTFKPIPYHLE</sequence>
<dbReference type="SUPFAM" id="SSF53613">
    <property type="entry name" value="Ribokinase-like"/>
    <property type="match status" value="1"/>
</dbReference>
<dbReference type="AlphaFoldDB" id="B6JXS2"/>
<feature type="domain" description="Pyridoxamine kinase/Phosphomethylpyrimidine kinase" evidence="9">
    <location>
        <begin position="93"/>
        <end position="238"/>
    </location>
</feature>
<dbReference type="GO" id="GO:0009443">
    <property type="term" value="P:pyridoxal 5'-phosphate salvage"/>
    <property type="evidence" value="ECO:0000318"/>
    <property type="project" value="GO_Central"/>
</dbReference>
<dbReference type="eggNOG" id="KOG2599">
    <property type="taxonomic scope" value="Eukaryota"/>
</dbReference>
<keyword evidence="4" id="KW-0963">Cytoplasm</keyword>
<dbReference type="Proteomes" id="UP000001744">
    <property type="component" value="Unassembled WGS sequence"/>
</dbReference>
<dbReference type="HOGENOM" id="CLU_046496_0_0_1"/>
<evidence type="ECO:0000256" key="8">
    <source>
        <dbReference type="ARBA" id="ARBA00022840"/>
    </source>
</evidence>
<dbReference type="GeneID" id="7048132"/>
<dbReference type="PANTHER" id="PTHR10534:SF16">
    <property type="entry name" value="PYRIDOXAL KINASE C6F6.11C-RELATED"/>
    <property type="match status" value="1"/>
</dbReference>
<accession>B6JXS2</accession>
<keyword evidence="6" id="KW-0547">Nucleotide-binding</keyword>
<evidence type="ECO:0000256" key="5">
    <source>
        <dbReference type="ARBA" id="ARBA00022679"/>
    </source>
</evidence>
<evidence type="ECO:0000259" key="9">
    <source>
        <dbReference type="Pfam" id="PF08543"/>
    </source>
</evidence>
<reference evidence="10 11" key="1">
    <citation type="journal article" date="2011" name="Science">
        <title>Comparative functional genomics of the fission yeasts.</title>
        <authorList>
            <person name="Rhind N."/>
            <person name="Chen Z."/>
            <person name="Yassour M."/>
            <person name="Thompson D.A."/>
            <person name="Haas B.J."/>
            <person name="Habib N."/>
            <person name="Wapinski I."/>
            <person name="Roy S."/>
            <person name="Lin M.F."/>
            <person name="Heiman D.I."/>
            <person name="Young S.K."/>
            <person name="Furuya K."/>
            <person name="Guo Y."/>
            <person name="Pidoux A."/>
            <person name="Chen H.M."/>
            <person name="Robbertse B."/>
            <person name="Goldberg J.M."/>
            <person name="Aoki K."/>
            <person name="Bayne E.H."/>
            <person name="Berlin A.M."/>
            <person name="Desjardins C.A."/>
            <person name="Dobbs E."/>
            <person name="Dukaj L."/>
            <person name="Fan L."/>
            <person name="FitzGerald M.G."/>
            <person name="French C."/>
            <person name="Gujja S."/>
            <person name="Hansen K."/>
            <person name="Keifenheim D."/>
            <person name="Levin J.Z."/>
            <person name="Mosher R.A."/>
            <person name="Mueller C.A."/>
            <person name="Pfiffner J."/>
            <person name="Priest M."/>
            <person name="Russ C."/>
            <person name="Smialowska A."/>
            <person name="Swoboda P."/>
            <person name="Sykes S.M."/>
            <person name="Vaughn M."/>
            <person name="Vengrova S."/>
            <person name="Yoder R."/>
            <person name="Zeng Q."/>
            <person name="Allshire R."/>
            <person name="Baulcombe D."/>
            <person name="Birren B.W."/>
            <person name="Brown W."/>
            <person name="Ekwall K."/>
            <person name="Kellis M."/>
            <person name="Leatherwood J."/>
            <person name="Levin H."/>
            <person name="Margalit H."/>
            <person name="Martienssen R."/>
            <person name="Nieduszynski C.A."/>
            <person name="Spatafora J.W."/>
            <person name="Friedman N."/>
            <person name="Dalgaard J.Z."/>
            <person name="Baumann P."/>
            <person name="Niki H."/>
            <person name="Regev A."/>
            <person name="Nusbaum C."/>
        </authorList>
    </citation>
    <scope>NUCLEOTIDE SEQUENCE [LARGE SCALE GENOMIC DNA]</scope>
    <source>
        <strain evidence="11">yFS275 / FY16936</strain>
    </source>
</reference>
<comment type="similarity">
    <text evidence="2">Belongs to the pyridoxine kinase family.</text>
</comment>
<evidence type="ECO:0000256" key="2">
    <source>
        <dbReference type="ARBA" id="ARBA00008805"/>
    </source>
</evidence>
<dbReference type="InterPro" id="IPR013749">
    <property type="entry name" value="PM/HMP-P_kinase-1"/>
</dbReference>
<keyword evidence="7 10" id="KW-0418">Kinase</keyword>
<dbReference type="PANTHER" id="PTHR10534">
    <property type="entry name" value="PYRIDOXAL KINASE"/>
    <property type="match status" value="1"/>
</dbReference>